<feature type="compositionally biased region" description="Polar residues" evidence="1">
    <location>
        <begin position="1"/>
        <end position="19"/>
    </location>
</feature>
<dbReference type="AlphaFoldDB" id="A0AA86S5T8"/>
<accession>A0AA86S5T8</accession>
<dbReference type="Proteomes" id="UP001189624">
    <property type="component" value="Chromosome 3"/>
</dbReference>
<reference evidence="2" key="1">
    <citation type="submission" date="2023-10" db="EMBL/GenBank/DDBJ databases">
        <authorList>
            <person name="Domelevo Entfellner J.-B."/>
        </authorList>
    </citation>
    <scope>NUCLEOTIDE SEQUENCE</scope>
</reference>
<dbReference type="PANTHER" id="PTHR16057:SF1">
    <property type="entry name" value="PROTEIN LINES HOMOLOG 1"/>
    <property type="match status" value="1"/>
</dbReference>
<proteinExistence type="predicted"/>
<evidence type="ECO:0000313" key="2">
    <source>
        <dbReference type="EMBL" id="CAJ1942695.1"/>
    </source>
</evidence>
<feature type="region of interest" description="Disordered" evidence="1">
    <location>
        <begin position="1"/>
        <end position="24"/>
    </location>
</feature>
<dbReference type="EMBL" id="OY731400">
    <property type="protein sequence ID" value="CAJ1942695.1"/>
    <property type="molecule type" value="Genomic_DNA"/>
</dbReference>
<evidence type="ECO:0000256" key="1">
    <source>
        <dbReference type="SAM" id="MobiDB-lite"/>
    </source>
</evidence>
<protein>
    <submittedName>
        <fullName evidence="2">Uncharacterized protein</fullName>
    </submittedName>
</protein>
<organism evidence="2 3">
    <name type="scientific">Sphenostylis stenocarpa</name>
    <dbReference type="NCBI Taxonomy" id="92480"/>
    <lineage>
        <taxon>Eukaryota</taxon>
        <taxon>Viridiplantae</taxon>
        <taxon>Streptophyta</taxon>
        <taxon>Embryophyta</taxon>
        <taxon>Tracheophyta</taxon>
        <taxon>Spermatophyta</taxon>
        <taxon>Magnoliopsida</taxon>
        <taxon>eudicotyledons</taxon>
        <taxon>Gunneridae</taxon>
        <taxon>Pentapetalae</taxon>
        <taxon>rosids</taxon>
        <taxon>fabids</taxon>
        <taxon>Fabales</taxon>
        <taxon>Fabaceae</taxon>
        <taxon>Papilionoideae</taxon>
        <taxon>50 kb inversion clade</taxon>
        <taxon>NPAAA clade</taxon>
        <taxon>indigoferoid/millettioid clade</taxon>
        <taxon>Phaseoleae</taxon>
        <taxon>Sphenostylis</taxon>
    </lineage>
</organism>
<evidence type="ECO:0000313" key="3">
    <source>
        <dbReference type="Proteomes" id="UP001189624"/>
    </source>
</evidence>
<name>A0AA86S5T8_9FABA</name>
<dbReference type="InterPro" id="IPR024875">
    <property type="entry name" value="Protein_Lines"/>
</dbReference>
<keyword evidence="3" id="KW-1185">Reference proteome</keyword>
<dbReference type="PANTHER" id="PTHR16057">
    <property type="entry name" value="WINS1, 2 PROTEIN"/>
    <property type="match status" value="1"/>
</dbReference>
<sequence length="180" mass="20140">MASSCSKLQDTTNKSNSDNCPGEMSPATELRWLCRLLDDSLRPYTVCFTLPPSALRFPSFIFIFYISPLIPFTKDAFLVLQEPRASVSISKEKEREILIASSQVVTKIQLRIREFDSGAEADHASNEEELCGSNQHSSVDQCLPKIVDEMMVLLTVKSEFVQHVAVNALALTSRFVYTTV</sequence>
<dbReference type="Gramene" id="rna-AYBTSS11_LOCUS10974">
    <property type="protein sequence ID" value="CAJ1942695.1"/>
    <property type="gene ID" value="gene-AYBTSS11_LOCUS10974"/>
</dbReference>
<gene>
    <name evidence="2" type="ORF">AYBTSS11_LOCUS10974</name>
</gene>